<feature type="domain" description="Rieske" evidence="7">
    <location>
        <begin position="26"/>
        <end position="129"/>
    </location>
</feature>
<dbReference type="EMBL" id="CP062175">
    <property type="protein sequence ID" value="WXK37970.1"/>
    <property type="molecule type" value="Genomic_DNA"/>
</dbReference>
<dbReference type="Gene3D" id="2.102.10.10">
    <property type="entry name" value="Rieske [2Fe-2S] iron-sulphur domain"/>
    <property type="match status" value="1"/>
</dbReference>
<dbReference type="Proteomes" id="UP001493153">
    <property type="component" value="Plasmid megaplasmid"/>
</dbReference>
<dbReference type="PROSITE" id="PS51296">
    <property type="entry name" value="RIESKE"/>
    <property type="match status" value="1"/>
</dbReference>
<evidence type="ECO:0000256" key="6">
    <source>
        <dbReference type="SAM" id="MobiDB-lite"/>
    </source>
</evidence>
<dbReference type="Pfam" id="PF00355">
    <property type="entry name" value="Rieske"/>
    <property type="match status" value="1"/>
</dbReference>
<dbReference type="Gene3D" id="3.90.380.10">
    <property type="entry name" value="Naphthalene 1,2-dioxygenase Alpha Subunit, Chain A, domain 1"/>
    <property type="match status" value="1"/>
</dbReference>
<evidence type="ECO:0000256" key="2">
    <source>
        <dbReference type="ARBA" id="ARBA00022723"/>
    </source>
</evidence>
<dbReference type="PANTHER" id="PTHR21266:SF60">
    <property type="entry name" value="3-KETOSTEROID-9-ALPHA-MONOOXYGENASE, OXYGENASE COMPONENT"/>
    <property type="match status" value="1"/>
</dbReference>
<keyword evidence="2" id="KW-0479">Metal-binding</keyword>
<geneLocation type="plasmid" evidence="8 9">
    <name>megaplasmid</name>
</geneLocation>
<keyword evidence="3" id="KW-0560">Oxidoreductase</keyword>
<dbReference type="InterPro" id="IPR017941">
    <property type="entry name" value="Rieske_2Fe-2S"/>
</dbReference>
<dbReference type="PROSITE" id="PS00570">
    <property type="entry name" value="RING_HYDROXYL_ALPHA"/>
    <property type="match status" value="1"/>
</dbReference>
<keyword evidence="9" id="KW-1185">Reference proteome</keyword>
<evidence type="ECO:0000313" key="9">
    <source>
        <dbReference type="Proteomes" id="UP001493153"/>
    </source>
</evidence>
<evidence type="ECO:0000259" key="7">
    <source>
        <dbReference type="PROSITE" id="PS51296"/>
    </source>
</evidence>
<dbReference type="PANTHER" id="PTHR21266">
    <property type="entry name" value="IRON-SULFUR DOMAIN CONTAINING PROTEIN"/>
    <property type="match status" value="1"/>
</dbReference>
<evidence type="ECO:0000256" key="1">
    <source>
        <dbReference type="ARBA" id="ARBA00022714"/>
    </source>
</evidence>
<accession>A0ABZ2PT43</accession>
<dbReference type="InterPro" id="IPR044043">
    <property type="entry name" value="VanA_C_cat"/>
</dbReference>
<protein>
    <submittedName>
        <fullName evidence="8">Aromatic ring-hydroxylating dioxygenase subunit alpha</fullName>
    </submittedName>
</protein>
<keyword evidence="8" id="KW-0614">Plasmid</keyword>
<evidence type="ECO:0000313" key="8">
    <source>
        <dbReference type="EMBL" id="WXK37970.1"/>
    </source>
</evidence>
<feature type="compositionally biased region" description="Basic and acidic residues" evidence="6">
    <location>
        <begin position="353"/>
        <end position="363"/>
    </location>
</feature>
<dbReference type="SUPFAM" id="SSF55961">
    <property type="entry name" value="Bet v1-like"/>
    <property type="match status" value="1"/>
</dbReference>
<dbReference type="Pfam" id="PF19112">
    <property type="entry name" value="VanA_C"/>
    <property type="match status" value="1"/>
</dbReference>
<keyword evidence="5" id="KW-0411">Iron-sulfur</keyword>
<proteinExistence type="predicted"/>
<sequence>MMRRIMIYSGKWDRDALDYRALRDQWHVVARSDDVARDMPLAVRLLGEDLVLWRDHAGINAWLDYCGHRGARLSLGCVRDGEIECPYHGWRYASSGQCTKVPAHPDQTPPAQRLVRVYRVTERYGLVWVCVGQPASDVPPFPEWDDASFRKVYAGPYRYRANALRSVENFLDASHFPFVHANLNGDPNCPDKIEDYEVKMTQNGLETSEIEVFQPYGDHRGIPVTARYTYHAFRPTTAYFSKKTGVTERFCTFLNATPVDEDECVIQLIVAINFGENLSDAQILQRQDRVFEQDRHIVESQRPYRLPLDLREEMHVRSDRLAVEYRRWLRALGEAATADCGVRQSAGAQQHTSSERSKESYHA</sequence>
<dbReference type="SUPFAM" id="SSF50022">
    <property type="entry name" value="ISP domain"/>
    <property type="match status" value="1"/>
</dbReference>
<name>A0ABZ2PT43_9BURK</name>
<dbReference type="InterPro" id="IPR015881">
    <property type="entry name" value="ARHD_Rieske_2Fe_2S"/>
</dbReference>
<dbReference type="GO" id="GO:0051213">
    <property type="term" value="F:dioxygenase activity"/>
    <property type="evidence" value="ECO:0007669"/>
    <property type="project" value="UniProtKB-KW"/>
</dbReference>
<evidence type="ECO:0000256" key="4">
    <source>
        <dbReference type="ARBA" id="ARBA00023004"/>
    </source>
</evidence>
<evidence type="ECO:0000256" key="3">
    <source>
        <dbReference type="ARBA" id="ARBA00023002"/>
    </source>
</evidence>
<reference evidence="8 9" key="1">
    <citation type="submission" date="2020-09" db="EMBL/GenBank/DDBJ databases">
        <title>Genome sequences of Mycetohabitans spp.</title>
        <authorList>
            <person name="Carter M.E."/>
            <person name="Carpenter S.C.D."/>
            <person name="Bogdanove A.J."/>
        </authorList>
    </citation>
    <scope>NUCLEOTIDE SEQUENCE [LARGE SCALE GENOMIC DNA]</scope>
    <source>
        <strain evidence="8 9">B12</strain>
        <plasmid evidence="8 9">megaplasmid</plasmid>
    </source>
</reference>
<organism evidence="8 9">
    <name type="scientific">Mycetohabitans rhizoxinica</name>
    <dbReference type="NCBI Taxonomy" id="412963"/>
    <lineage>
        <taxon>Bacteria</taxon>
        <taxon>Pseudomonadati</taxon>
        <taxon>Pseudomonadota</taxon>
        <taxon>Betaproteobacteria</taxon>
        <taxon>Burkholderiales</taxon>
        <taxon>Burkholderiaceae</taxon>
        <taxon>Mycetohabitans</taxon>
    </lineage>
</organism>
<keyword evidence="4" id="KW-0408">Iron</keyword>
<dbReference type="InterPro" id="IPR050584">
    <property type="entry name" value="Cholesterol_7-desaturase"/>
</dbReference>
<gene>
    <name evidence="8" type="ORF">IHE29_01060</name>
</gene>
<keyword evidence="1" id="KW-0001">2Fe-2S</keyword>
<keyword evidence="8" id="KW-0223">Dioxygenase</keyword>
<dbReference type="InterPro" id="IPR036922">
    <property type="entry name" value="Rieske_2Fe-2S_sf"/>
</dbReference>
<evidence type="ECO:0000256" key="5">
    <source>
        <dbReference type="ARBA" id="ARBA00023014"/>
    </source>
</evidence>
<feature type="region of interest" description="Disordered" evidence="6">
    <location>
        <begin position="342"/>
        <end position="363"/>
    </location>
</feature>